<evidence type="ECO:0000259" key="3">
    <source>
        <dbReference type="PROSITE" id="PS50089"/>
    </source>
</evidence>
<evidence type="ECO:0000256" key="1">
    <source>
        <dbReference type="PROSITE-ProRule" id="PRU00175"/>
    </source>
</evidence>
<name>A0A383WDJ9_TETOB</name>
<feature type="compositionally biased region" description="Basic and acidic residues" evidence="2">
    <location>
        <begin position="424"/>
        <end position="450"/>
    </location>
</feature>
<proteinExistence type="predicted"/>
<dbReference type="PROSITE" id="PS50089">
    <property type="entry name" value="ZF_RING_2"/>
    <property type="match status" value="1"/>
</dbReference>
<keyword evidence="1" id="KW-0863">Zinc-finger</keyword>
<keyword evidence="1" id="KW-0479">Metal-binding</keyword>
<feature type="region of interest" description="Disordered" evidence="2">
    <location>
        <begin position="380"/>
        <end position="483"/>
    </location>
</feature>
<dbReference type="AlphaFoldDB" id="A0A383WDJ9"/>
<dbReference type="GO" id="GO:0051015">
    <property type="term" value="F:actin filament binding"/>
    <property type="evidence" value="ECO:0007669"/>
    <property type="project" value="TreeGrafter"/>
</dbReference>
<dbReference type="Gene3D" id="3.30.40.10">
    <property type="entry name" value="Zinc/RING finger domain, C3HC4 (zinc finger)"/>
    <property type="match status" value="1"/>
</dbReference>
<dbReference type="SUPFAM" id="SSF57850">
    <property type="entry name" value="RING/U-box"/>
    <property type="match status" value="2"/>
</dbReference>
<feature type="compositionally biased region" description="Low complexity" evidence="2">
    <location>
        <begin position="197"/>
        <end position="219"/>
    </location>
</feature>
<feature type="domain" description="RING-type" evidence="3">
    <location>
        <begin position="108"/>
        <end position="191"/>
    </location>
</feature>
<feature type="region of interest" description="Disordered" evidence="2">
    <location>
        <begin position="197"/>
        <end position="220"/>
    </location>
</feature>
<evidence type="ECO:0000313" key="5">
    <source>
        <dbReference type="Proteomes" id="UP000256970"/>
    </source>
</evidence>
<dbReference type="EMBL" id="FNXT01001226">
    <property type="protein sequence ID" value="SZX75189.1"/>
    <property type="molecule type" value="Genomic_DNA"/>
</dbReference>
<dbReference type="Proteomes" id="UP000256970">
    <property type="component" value="Unassembled WGS sequence"/>
</dbReference>
<dbReference type="GO" id="GO:0032982">
    <property type="term" value="C:myosin filament"/>
    <property type="evidence" value="ECO:0007669"/>
    <property type="project" value="TreeGrafter"/>
</dbReference>
<keyword evidence="5" id="KW-1185">Reference proteome</keyword>
<dbReference type="GO" id="GO:0016460">
    <property type="term" value="C:myosin II complex"/>
    <property type="evidence" value="ECO:0007669"/>
    <property type="project" value="TreeGrafter"/>
</dbReference>
<sequence length="483" mass="53205">MAVPLRQNLVDLTNSQEEDSDVEFNFHNVQDPGPAQDEAVKAAAEQAAADALDLTSSQEEQHAPAPAQAAAVHVVDLVDDDSPSSEPAANPAADAAAAAAAAEEPAVCPICFDSIDAACLIGRHSSRSCSHSIRPRPANQAGPSAGPHVDPAGCIMLSCKHALHCACLVPYLLSDSSFDQQRLQYTCPQCKAEQPAQQPQRQQQQDQQPPGYQQQQQQQRLGAVTLEDLRQLVAAGHLTDAEEASLARQLVRCAAGATSTYSCIGCNALLTLEVQPQQDSNPRANTVTCPICVTLQCCSCGVAWSDEHEGVTCAAFRAAAAPPDPESQKLLAAALPCPGASCQQGLLKSITGYDHYQKRNTACYGKLHSSDQPVWLPSEAAQQQRELQDAARTQQERDYAQHMQQAEERRREWQQEMQQMRQQAEQRRQLREQQREAARRQRDQEREQKRQQAQQLAQQRAQQREQRRRQQQQQGGTPKRRRV</sequence>
<dbReference type="PANTHER" id="PTHR45615">
    <property type="entry name" value="MYOSIN HEAVY CHAIN, NON-MUSCLE"/>
    <property type="match status" value="1"/>
</dbReference>
<dbReference type="GO" id="GO:0000146">
    <property type="term" value="F:microfilament motor activity"/>
    <property type="evidence" value="ECO:0007669"/>
    <property type="project" value="TreeGrafter"/>
</dbReference>
<dbReference type="InterPro" id="IPR001841">
    <property type="entry name" value="Znf_RING"/>
</dbReference>
<evidence type="ECO:0000313" key="4">
    <source>
        <dbReference type="EMBL" id="SZX75189.1"/>
    </source>
</evidence>
<gene>
    <name evidence="4" type="ORF">BQ4739_LOCUS15487</name>
</gene>
<dbReference type="PANTHER" id="PTHR45615:SF40">
    <property type="entry name" value="MYOSIN HEAVY CHAIN, NON-MUSCLE"/>
    <property type="match status" value="1"/>
</dbReference>
<keyword evidence="1" id="KW-0862">Zinc</keyword>
<accession>A0A383WDJ9</accession>
<evidence type="ECO:0000256" key="2">
    <source>
        <dbReference type="SAM" id="MobiDB-lite"/>
    </source>
</evidence>
<organism evidence="4 5">
    <name type="scientific">Tetradesmus obliquus</name>
    <name type="common">Green alga</name>
    <name type="synonym">Acutodesmus obliquus</name>
    <dbReference type="NCBI Taxonomy" id="3088"/>
    <lineage>
        <taxon>Eukaryota</taxon>
        <taxon>Viridiplantae</taxon>
        <taxon>Chlorophyta</taxon>
        <taxon>core chlorophytes</taxon>
        <taxon>Chlorophyceae</taxon>
        <taxon>CS clade</taxon>
        <taxon>Sphaeropleales</taxon>
        <taxon>Scenedesmaceae</taxon>
        <taxon>Tetradesmus</taxon>
    </lineage>
</organism>
<reference evidence="4 5" key="1">
    <citation type="submission" date="2016-10" db="EMBL/GenBank/DDBJ databases">
        <authorList>
            <person name="Cai Z."/>
        </authorList>
    </citation>
    <scope>NUCLEOTIDE SEQUENCE [LARGE SCALE GENOMIC DNA]</scope>
</reference>
<feature type="region of interest" description="Disordered" evidence="2">
    <location>
        <begin position="1"/>
        <end position="69"/>
    </location>
</feature>
<protein>
    <recommendedName>
        <fullName evidence="3">RING-type domain-containing protein</fullName>
    </recommendedName>
</protein>
<dbReference type="GO" id="GO:0008270">
    <property type="term" value="F:zinc ion binding"/>
    <property type="evidence" value="ECO:0007669"/>
    <property type="project" value="UniProtKB-KW"/>
</dbReference>
<dbReference type="InterPro" id="IPR013083">
    <property type="entry name" value="Znf_RING/FYVE/PHD"/>
</dbReference>
<feature type="compositionally biased region" description="Low complexity" evidence="2">
    <location>
        <begin position="35"/>
        <end position="51"/>
    </location>
</feature>
<feature type="compositionally biased region" description="Basic and acidic residues" evidence="2">
    <location>
        <begin position="386"/>
        <end position="414"/>
    </location>
</feature>
<feature type="compositionally biased region" description="Low complexity" evidence="2">
    <location>
        <begin position="451"/>
        <end position="461"/>
    </location>
</feature>
<dbReference type="GO" id="GO:0005737">
    <property type="term" value="C:cytoplasm"/>
    <property type="evidence" value="ECO:0007669"/>
    <property type="project" value="TreeGrafter"/>
</dbReference>